<dbReference type="OrthoDB" id="9764363at2"/>
<dbReference type="InterPro" id="IPR002142">
    <property type="entry name" value="Peptidase_S49"/>
</dbReference>
<gene>
    <name evidence="7" type="ORF">CF386_00740</name>
</gene>
<evidence type="ECO:0000256" key="1">
    <source>
        <dbReference type="ARBA" id="ARBA00008683"/>
    </source>
</evidence>
<dbReference type="InterPro" id="IPR029045">
    <property type="entry name" value="ClpP/crotonase-like_dom_sf"/>
</dbReference>
<dbReference type="Gene3D" id="3.90.226.10">
    <property type="entry name" value="2-enoyl-CoA Hydratase, Chain A, domain 1"/>
    <property type="match status" value="2"/>
</dbReference>
<dbReference type="InterPro" id="IPR047217">
    <property type="entry name" value="S49_SppA_67K_type_N"/>
</dbReference>
<dbReference type="Pfam" id="PF01343">
    <property type="entry name" value="Peptidase_S49"/>
    <property type="match status" value="1"/>
</dbReference>
<evidence type="ECO:0000313" key="8">
    <source>
        <dbReference type="Proteomes" id="UP000242175"/>
    </source>
</evidence>
<keyword evidence="5" id="KW-0812">Transmembrane</keyword>
<name>A0A220VBY1_9GAMM</name>
<dbReference type="SUPFAM" id="SSF52096">
    <property type="entry name" value="ClpP/crotonase"/>
    <property type="match status" value="1"/>
</dbReference>
<dbReference type="GO" id="GO:0006508">
    <property type="term" value="P:proteolysis"/>
    <property type="evidence" value="ECO:0007669"/>
    <property type="project" value="UniProtKB-KW"/>
</dbReference>
<dbReference type="EMBL" id="CP022355">
    <property type="protein sequence ID" value="ASK77716.1"/>
    <property type="molecule type" value="Genomic_DNA"/>
</dbReference>
<evidence type="ECO:0000256" key="4">
    <source>
        <dbReference type="ARBA" id="ARBA00022825"/>
    </source>
</evidence>
<dbReference type="RefSeq" id="WP_089072626.1">
    <property type="nucleotide sequence ID" value="NZ_CP022355.1"/>
</dbReference>
<protein>
    <recommendedName>
        <fullName evidence="6">Peptidase S49 domain-containing protein</fullName>
    </recommendedName>
</protein>
<dbReference type="KEGG" id="pmai:CF386_00740"/>
<keyword evidence="2" id="KW-0645">Protease</keyword>
<evidence type="ECO:0000259" key="6">
    <source>
        <dbReference type="Pfam" id="PF01343"/>
    </source>
</evidence>
<dbReference type="PANTHER" id="PTHR33209:SF1">
    <property type="entry name" value="PEPTIDASE S49 DOMAIN-CONTAINING PROTEIN"/>
    <property type="match status" value="1"/>
</dbReference>
<dbReference type="Proteomes" id="UP000242175">
    <property type="component" value="Chromosome large"/>
</dbReference>
<keyword evidence="4" id="KW-0720">Serine protease</keyword>
<dbReference type="GO" id="GO:0008236">
    <property type="term" value="F:serine-type peptidase activity"/>
    <property type="evidence" value="ECO:0007669"/>
    <property type="project" value="UniProtKB-KW"/>
</dbReference>
<keyword evidence="8" id="KW-1185">Reference proteome</keyword>
<sequence>MKIFTIINNVFRLFWNTLNITRQIVLNIIFIIFIFSIVYLLYVNKHSKSSQQIIEPRPLLLNLNGPIVEQQEKQSIFNHFLRRISSNNYSNVNLFTLTKVIKVASKDKNINGLILNLKNLPETSITQLSYIGEALKDFKKSGKPIYAIGDYYNQSQYYLASYASKIFLSEDGAILLKGYSINNLYFKNLLEKLKIDVHVFRVGKYKSAIEPFTRESMSNEAKIENKQIVDQLWVSYLKVISQNRNINLSPKDFDIDNLLSKLKNNDGDLSRLFLKEKLVDQLVTIPELKSILINKFGKSDDKYKHVTYENYRNEVYQNYIQTMVTPT</sequence>
<organism evidence="7 8">
    <name type="scientific">Paraphotobacterium marinum</name>
    <dbReference type="NCBI Taxonomy" id="1755811"/>
    <lineage>
        <taxon>Bacteria</taxon>
        <taxon>Pseudomonadati</taxon>
        <taxon>Pseudomonadota</taxon>
        <taxon>Gammaproteobacteria</taxon>
        <taxon>Vibrionales</taxon>
        <taxon>Vibrionaceae</taxon>
        <taxon>Paraphotobacterium</taxon>
    </lineage>
</organism>
<keyword evidence="5" id="KW-1133">Transmembrane helix</keyword>
<feature type="transmembrane region" description="Helical" evidence="5">
    <location>
        <begin position="20"/>
        <end position="42"/>
    </location>
</feature>
<evidence type="ECO:0000256" key="3">
    <source>
        <dbReference type="ARBA" id="ARBA00022801"/>
    </source>
</evidence>
<keyword evidence="3" id="KW-0378">Hydrolase</keyword>
<proteinExistence type="inferred from homology"/>
<accession>A0A220VBY1</accession>
<dbReference type="CDD" id="cd07018">
    <property type="entry name" value="S49_SppA_67K_type"/>
    <property type="match status" value="1"/>
</dbReference>
<evidence type="ECO:0000256" key="2">
    <source>
        <dbReference type="ARBA" id="ARBA00022670"/>
    </source>
</evidence>
<keyword evidence="5" id="KW-0472">Membrane</keyword>
<evidence type="ECO:0000313" key="7">
    <source>
        <dbReference type="EMBL" id="ASK77716.1"/>
    </source>
</evidence>
<evidence type="ECO:0000256" key="5">
    <source>
        <dbReference type="SAM" id="Phobius"/>
    </source>
</evidence>
<feature type="domain" description="Peptidase S49" evidence="6">
    <location>
        <begin position="138"/>
        <end position="251"/>
    </location>
</feature>
<comment type="similarity">
    <text evidence="1">Belongs to the peptidase S49 family.</text>
</comment>
<dbReference type="AlphaFoldDB" id="A0A220VBY1"/>
<dbReference type="PANTHER" id="PTHR33209">
    <property type="entry name" value="PROTEASE 4"/>
    <property type="match status" value="1"/>
</dbReference>
<reference evidence="7 8" key="1">
    <citation type="journal article" date="2016" name="Int. J. Syst. Evol. Microbiol.">
        <title>Paraphotobacterium marinum gen. nov., sp. nov., a member of the family Vibrionaceae, isolated from surface seawater.</title>
        <authorList>
            <person name="Huang Z."/>
            <person name="Dong C."/>
            <person name="Shao Z."/>
        </authorList>
    </citation>
    <scope>NUCLEOTIDE SEQUENCE [LARGE SCALE GENOMIC DNA]</scope>
    <source>
        <strain evidence="7 8">NSCS20N07D</strain>
    </source>
</reference>